<dbReference type="EMBL" id="LR796366">
    <property type="protein sequence ID" value="CAB4139855.1"/>
    <property type="molecule type" value="Genomic_DNA"/>
</dbReference>
<accession>A0A6J5LZ68</accession>
<gene>
    <name evidence="1" type="ORF">UFOVP355_20</name>
    <name evidence="2" type="ORF">UFOVP677_20</name>
</gene>
<evidence type="ECO:0000313" key="2">
    <source>
        <dbReference type="EMBL" id="CAB4156885.1"/>
    </source>
</evidence>
<protein>
    <submittedName>
        <fullName evidence="1">Uncharacterized protein</fullName>
    </submittedName>
</protein>
<reference evidence="1" key="1">
    <citation type="submission" date="2020-04" db="EMBL/GenBank/DDBJ databases">
        <authorList>
            <person name="Chiriac C."/>
            <person name="Salcher M."/>
            <person name="Ghai R."/>
            <person name="Kavagutti S V."/>
        </authorList>
    </citation>
    <scope>NUCLEOTIDE SEQUENCE</scope>
</reference>
<evidence type="ECO:0000313" key="1">
    <source>
        <dbReference type="EMBL" id="CAB4139855.1"/>
    </source>
</evidence>
<proteinExistence type="predicted"/>
<sequence>MSAFSHRHYEAIAWVIANVSESVSIGEISYAEAGERLIVDLERMFTQDNPKFDLERFRKACWKERV</sequence>
<name>A0A6J5LZ68_9CAUD</name>
<organism evidence="1">
    <name type="scientific">uncultured Caudovirales phage</name>
    <dbReference type="NCBI Taxonomy" id="2100421"/>
    <lineage>
        <taxon>Viruses</taxon>
        <taxon>Duplodnaviria</taxon>
        <taxon>Heunggongvirae</taxon>
        <taxon>Uroviricota</taxon>
        <taxon>Caudoviricetes</taxon>
        <taxon>Peduoviridae</taxon>
        <taxon>Maltschvirus</taxon>
        <taxon>Maltschvirus maltsch</taxon>
    </lineage>
</organism>
<dbReference type="EMBL" id="LR796647">
    <property type="protein sequence ID" value="CAB4156885.1"/>
    <property type="molecule type" value="Genomic_DNA"/>
</dbReference>